<dbReference type="Gene3D" id="3.40.50.1820">
    <property type="entry name" value="alpha/beta hydrolase"/>
    <property type="match status" value="1"/>
</dbReference>
<evidence type="ECO:0000313" key="3">
    <source>
        <dbReference type="Proteomes" id="UP000295258"/>
    </source>
</evidence>
<protein>
    <submittedName>
        <fullName evidence="2">Alpha/beta hydrolase</fullName>
    </submittedName>
</protein>
<gene>
    <name evidence="2" type="ORF">E1292_03855</name>
</gene>
<dbReference type="EMBL" id="SMKO01000005">
    <property type="protein sequence ID" value="TDD11954.1"/>
    <property type="molecule type" value="Genomic_DNA"/>
</dbReference>
<keyword evidence="3" id="KW-1185">Reference proteome</keyword>
<accession>A0A4R4W882</accession>
<organism evidence="2 3">
    <name type="scientific">Nonomuraea deserti</name>
    <dbReference type="NCBI Taxonomy" id="1848322"/>
    <lineage>
        <taxon>Bacteria</taxon>
        <taxon>Bacillati</taxon>
        <taxon>Actinomycetota</taxon>
        <taxon>Actinomycetes</taxon>
        <taxon>Streptosporangiales</taxon>
        <taxon>Streptosporangiaceae</taxon>
        <taxon>Nonomuraea</taxon>
    </lineage>
</organism>
<reference evidence="2 3" key="1">
    <citation type="submission" date="2019-03" db="EMBL/GenBank/DDBJ databases">
        <title>Draft genome sequences of novel Actinobacteria.</title>
        <authorList>
            <person name="Sahin N."/>
            <person name="Ay H."/>
            <person name="Saygin H."/>
        </authorList>
    </citation>
    <scope>NUCLEOTIDE SEQUENCE [LARGE SCALE GENOMIC DNA]</scope>
    <source>
        <strain evidence="2 3">KC310</strain>
    </source>
</reference>
<dbReference type="GO" id="GO:0016020">
    <property type="term" value="C:membrane"/>
    <property type="evidence" value="ECO:0007669"/>
    <property type="project" value="TreeGrafter"/>
</dbReference>
<dbReference type="Pfam" id="PF12697">
    <property type="entry name" value="Abhydrolase_6"/>
    <property type="match status" value="1"/>
</dbReference>
<keyword evidence="2" id="KW-0378">Hydrolase</keyword>
<dbReference type="AlphaFoldDB" id="A0A4R4W882"/>
<dbReference type="PANTHER" id="PTHR43798:SF33">
    <property type="entry name" value="HYDROLASE, PUTATIVE (AFU_ORTHOLOGUE AFUA_2G14860)-RELATED"/>
    <property type="match status" value="1"/>
</dbReference>
<evidence type="ECO:0000313" key="2">
    <source>
        <dbReference type="EMBL" id="TDD11954.1"/>
    </source>
</evidence>
<dbReference type="Proteomes" id="UP000295258">
    <property type="component" value="Unassembled WGS sequence"/>
</dbReference>
<feature type="domain" description="AB hydrolase-1" evidence="1">
    <location>
        <begin position="99"/>
        <end position="308"/>
    </location>
</feature>
<dbReference type="InterPro" id="IPR029058">
    <property type="entry name" value="AB_hydrolase_fold"/>
</dbReference>
<dbReference type="InterPro" id="IPR000073">
    <property type="entry name" value="AB_hydrolase_1"/>
</dbReference>
<evidence type="ECO:0000259" key="1">
    <source>
        <dbReference type="Pfam" id="PF12697"/>
    </source>
</evidence>
<dbReference type="PANTHER" id="PTHR43798">
    <property type="entry name" value="MONOACYLGLYCEROL LIPASE"/>
    <property type="match status" value="1"/>
</dbReference>
<sequence>MGAFAGLLETLEQRLDRLVVLFEQHDGVHVSSFRRGREACRLPRPPVLKRRPVVVQLIGHRVEGAASGEEAGVSLQRQDHVVGDLTVAGHRRRGPGPPVVCVHGAGVSSRELLPLVEVLGERHDTWAIDLPGFGASGKPDRPLTLPALADVVAAWVEEAGLERPCLLGVSFGCQVVVDVAVRHPEAAAALVLAGPTVDPRGRSPWRLAGQWLRNAPGESPRMMPLNVADYRDAGLRMVLAAFGESIRDRVEDKLPLVTVPALVIRGARDRMVPQAWAEEVTRLLPYGRLAVMDGLPHMTPYRHPRRVAGTVAAFLSEVAV</sequence>
<dbReference type="GO" id="GO:0016787">
    <property type="term" value="F:hydrolase activity"/>
    <property type="evidence" value="ECO:0007669"/>
    <property type="project" value="UniProtKB-KW"/>
</dbReference>
<comment type="caution">
    <text evidence="2">The sequence shown here is derived from an EMBL/GenBank/DDBJ whole genome shotgun (WGS) entry which is preliminary data.</text>
</comment>
<name>A0A4R4W882_9ACTN</name>
<proteinExistence type="predicted"/>
<dbReference type="InterPro" id="IPR050266">
    <property type="entry name" value="AB_hydrolase_sf"/>
</dbReference>
<dbReference type="SUPFAM" id="SSF53474">
    <property type="entry name" value="alpha/beta-Hydrolases"/>
    <property type="match status" value="1"/>
</dbReference>